<gene>
    <name evidence="2" type="ORF">SPHA_61608</name>
</gene>
<feature type="compositionally biased region" description="Polar residues" evidence="1">
    <location>
        <begin position="53"/>
        <end position="76"/>
    </location>
</feature>
<dbReference type="OrthoDB" id="6287170at2759"/>
<evidence type="ECO:0000256" key="1">
    <source>
        <dbReference type="SAM" id="MobiDB-lite"/>
    </source>
</evidence>
<sequence length="235" mass="26362">MNNKTKPEELHRKYLSNSKYFNPAYLQEAALKMATYLKTFLKEDESQKENRPLNFSGSFPRSQKISENSKQEPSNIANSCKRILRKPPGDVTPLDPQVERLACLIDSFPSIYVSQSGLINIFLRQGVLLEVTVDKAIRLVDLNQDMAAAVSGRSKACSVHHRSVKICQNKSAVDIDLGGIWQAKIRTGHIMVGDRCRTIWFDEVGNFGTSEYSKHQFVAASLTDYTVDMLLSSAS</sequence>
<dbReference type="PANTHER" id="PTHR39075:SF1">
    <property type="entry name" value="FI19908P1"/>
    <property type="match status" value="1"/>
</dbReference>
<accession>A0A812DVH6</accession>
<evidence type="ECO:0000313" key="2">
    <source>
        <dbReference type="EMBL" id="CAE1309936.1"/>
    </source>
</evidence>
<keyword evidence="3" id="KW-1185">Reference proteome</keyword>
<protein>
    <submittedName>
        <fullName evidence="2">Uncharacterized protein</fullName>
    </submittedName>
</protein>
<dbReference type="EMBL" id="CAHIKZ030004372">
    <property type="protein sequence ID" value="CAE1309936.1"/>
    <property type="molecule type" value="Genomic_DNA"/>
</dbReference>
<organism evidence="2 3">
    <name type="scientific">Acanthosepion pharaonis</name>
    <name type="common">Pharaoh cuttlefish</name>
    <name type="synonym">Sepia pharaonis</name>
    <dbReference type="NCBI Taxonomy" id="158019"/>
    <lineage>
        <taxon>Eukaryota</taxon>
        <taxon>Metazoa</taxon>
        <taxon>Spiralia</taxon>
        <taxon>Lophotrochozoa</taxon>
        <taxon>Mollusca</taxon>
        <taxon>Cephalopoda</taxon>
        <taxon>Coleoidea</taxon>
        <taxon>Decapodiformes</taxon>
        <taxon>Sepiida</taxon>
        <taxon>Sepiina</taxon>
        <taxon>Sepiidae</taxon>
        <taxon>Acanthosepion</taxon>
    </lineage>
</organism>
<evidence type="ECO:0000313" key="3">
    <source>
        <dbReference type="Proteomes" id="UP000597762"/>
    </source>
</evidence>
<proteinExistence type="predicted"/>
<comment type="caution">
    <text evidence="2">The sequence shown here is derived from an EMBL/GenBank/DDBJ whole genome shotgun (WGS) entry which is preliminary data.</text>
</comment>
<dbReference type="Proteomes" id="UP000597762">
    <property type="component" value="Unassembled WGS sequence"/>
</dbReference>
<dbReference type="PANTHER" id="PTHR39075">
    <property type="entry name" value="FI19908P1"/>
    <property type="match status" value="1"/>
</dbReference>
<reference evidence="2" key="1">
    <citation type="submission" date="2021-01" db="EMBL/GenBank/DDBJ databases">
        <authorList>
            <person name="Li R."/>
            <person name="Bekaert M."/>
        </authorList>
    </citation>
    <scope>NUCLEOTIDE SEQUENCE</scope>
    <source>
        <strain evidence="2">Farmed</strain>
    </source>
</reference>
<name>A0A812DVH6_ACAPH</name>
<feature type="region of interest" description="Disordered" evidence="1">
    <location>
        <begin position="48"/>
        <end position="76"/>
    </location>
</feature>
<dbReference type="AlphaFoldDB" id="A0A812DVH6"/>